<evidence type="ECO:0000313" key="4">
    <source>
        <dbReference type="Proteomes" id="UP000578697"/>
    </source>
</evidence>
<evidence type="ECO:0000313" key="2">
    <source>
        <dbReference type="EMBL" id="MBB5218213.1"/>
    </source>
</evidence>
<dbReference type="EMBL" id="CP031517">
    <property type="protein sequence ID" value="QOS40083.1"/>
    <property type="molecule type" value="Genomic_DNA"/>
</dbReference>
<dbReference type="KEGG" id="trc:DYE49_06285"/>
<accession>A0A840SF80</accession>
<dbReference type="RefSeq" id="WP_184651638.1">
    <property type="nucleotide sequence ID" value="NZ_JACHFR010000001.1"/>
</dbReference>
<reference evidence="2 4" key="2">
    <citation type="submission" date="2020-08" db="EMBL/GenBank/DDBJ databases">
        <title>Genomic Encyclopedia of Type Strains, Phase IV (KMG-IV): sequencing the most valuable type-strain genomes for metagenomic binning, comparative biology and taxonomic classification.</title>
        <authorList>
            <person name="Goeker M."/>
        </authorList>
    </citation>
    <scope>NUCLEOTIDE SEQUENCE [LARGE SCALE GENOMIC DNA]</scope>
    <source>
        <strain evidence="2 4">DSM 103679</strain>
    </source>
</reference>
<evidence type="ECO:0000313" key="3">
    <source>
        <dbReference type="EMBL" id="QOS40083.1"/>
    </source>
</evidence>
<name>A0A840SF80_9SPIR</name>
<evidence type="ECO:0000313" key="5">
    <source>
        <dbReference type="Proteomes" id="UP000593591"/>
    </source>
</evidence>
<keyword evidence="4" id="KW-1185">Reference proteome</keyword>
<dbReference type="AlphaFoldDB" id="A0A840SF80"/>
<protein>
    <submittedName>
        <fullName evidence="2">Uncharacterized protein</fullName>
    </submittedName>
</protein>
<evidence type="ECO:0000256" key="1">
    <source>
        <dbReference type="SAM" id="SignalP"/>
    </source>
</evidence>
<sequence>MFFFRFSAALKKILIPAAALVLTVHPAAQVPGTFVEAEPLFEEPAQTSENTVPLLLKGIWSNKNRYVVFDTGYLSAPDSSVPQIVLRVFYGLYDDRAQESSEYTQSHERNVNDVTPQAKAQENSVTYHPLTQQLFPREYGLDVINENGNIYSAGTASSGAWDLEIKYEGYGDKYHVPVCVIGDNIYLDFVIKTYSPEDESNPVLGFWQDAGSASGILISPPVLKKELVSYFVTENAVYHIRYWRTDMEYEPSVLAVFSDGNETYSVPKHLLSGGKVYTCVNGRGTKIRNIEKSQDFPFEYTLNSVKITRESDDGGEDSFMTSTLCAFGKPYLTRTDGTMTLEQILEKDASRPPLPRKPLFPPHGILDFDWSIIEDPPSDWNRRMQDLGK</sequence>
<organism evidence="2 4">
    <name type="scientific">Treponema rectale</name>
    <dbReference type="NCBI Taxonomy" id="744512"/>
    <lineage>
        <taxon>Bacteria</taxon>
        <taxon>Pseudomonadati</taxon>
        <taxon>Spirochaetota</taxon>
        <taxon>Spirochaetia</taxon>
        <taxon>Spirochaetales</taxon>
        <taxon>Treponemataceae</taxon>
        <taxon>Treponema</taxon>
    </lineage>
</organism>
<feature type="signal peptide" evidence="1">
    <location>
        <begin position="1"/>
        <end position="27"/>
    </location>
</feature>
<reference evidence="3 5" key="1">
    <citation type="submission" date="2018-08" db="EMBL/GenBank/DDBJ databases">
        <title>The first complete genome of Treponema rectale (CHPAT), a commensal spirochete of the bovine rectum.</title>
        <authorList>
            <person name="Staton G.J."/>
            <person name="Clegg S.R."/>
            <person name="Carter S.D."/>
            <person name="Radford A.D."/>
            <person name="Darby A."/>
            <person name="Hall N."/>
            <person name="Birtles R.J."/>
            <person name="Evans N.J."/>
        </authorList>
    </citation>
    <scope>NUCLEOTIDE SEQUENCE [LARGE SCALE GENOMIC DNA]</scope>
    <source>
        <strain evidence="3 5">CHPA</strain>
    </source>
</reference>
<proteinExistence type="predicted"/>
<dbReference type="Proteomes" id="UP000578697">
    <property type="component" value="Unassembled WGS sequence"/>
</dbReference>
<dbReference type="EMBL" id="JACHFR010000001">
    <property type="protein sequence ID" value="MBB5218213.1"/>
    <property type="molecule type" value="Genomic_DNA"/>
</dbReference>
<keyword evidence="1" id="KW-0732">Signal</keyword>
<dbReference type="Proteomes" id="UP000593591">
    <property type="component" value="Chromosome"/>
</dbReference>
<feature type="chain" id="PRO_5036240823" evidence="1">
    <location>
        <begin position="28"/>
        <end position="389"/>
    </location>
</feature>
<gene>
    <name evidence="3" type="ORF">DYE49_06285</name>
    <name evidence="2" type="ORF">HNP77_000557</name>
</gene>